<evidence type="ECO:0000313" key="2">
    <source>
        <dbReference type="EMBL" id="MBX3892252.1"/>
    </source>
</evidence>
<evidence type="ECO:0000313" key="3">
    <source>
        <dbReference type="Proteomes" id="UP001189303"/>
    </source>
</evidence>
<protein>
    <submittedName>
        <fullName evidence="2">Uncharacterized protein</fullName>
    </submittedName>
</protein>
<dbReference type="Proteomes" id="UP001189303">
    <property type="component" value="Unassembled WGS sequence"/>
</dbReference>
<keyword evidence="3" id="KW-1185">Reference proteome</keyword>
<accession>A0A2P4RAP0</accession>
<dbReference type="EMBL" id="QGBI01000023">
    <property type="protein sequence ID" value="MBX3892252.1"/>
    <property type="molecule type" value="Genomic_DNA"/>
</dbReference>
<evidence type="ECO:0000313" key="1">
    <source>
        <dbReference type="EMBL" id="CAJ0726632.1"/>
    </source>
</evidence>
<dbReference type="AlphaFoldDB" id="A0A2P4RAP0"/>
<dbReference type="Proteomes" id="UP001199322">
    <property type="component" value="Unassembled WGS sequence"/>
</dbReference>
<dbReference type="EMBL" id="CATWFT010000009">
    <property type="protein sequence ID" value="CAJ0726632.1"/>
    <property type="molecule type" value="Genomic_DNA"/>
</dbReference>
<sequence>MFNAVIQRFKEAQLKAFESYLVVARFEQEALPILDPSLRATRIRKEAEVTHEFELFCVRIARAVVETVRSNASTSVASTIDVESELRVAEADIKAALAIGAVPDMDAFCASLNQRFNVRVGALQ</sequence>
<name>A0A2P4RAP0_RALPI</name>
<reference evidence="2" key="1">
    <citation type="submission" date="2018-06" db="EMBL/GenBank/DDBJ databases">
        <authorList>
            <person name="O'Rourke A."/>
        </authorList>
    </citation>
    <scope>NUCLEOTIDE SEQUENCE</scope>
    <source>
        <strain evidence="2">132550021-3</strain>
    </source>
</reference>
<reference evidence="1 3" key="2">
    <citation type="submission" date="2023-07" db="EMBL/GenBank/DDBJ databases">
        <authorList>
            <person name="Peeters C."/>
        </authorList>
    </citation>
    <scope>NUCLEOTIDE SEQUENCE [LARGE SCALE GENOMIC DNA]</scope>
    <source>
        <strain evidence="1 3">R-38712</strain>
    </source>
</reference>
<organism evidence="2 4">
    <name type="scientific">Ralstonia pickettii</name>
    <name type="common">Burkholderia pickettii</name>
    <dbReference type="NCBI Taxonomy" id="329"/>
    <lineage>
        <taxon>Bacteria</taxon>
        <taxon>Pseudomonadati</taxon>
        <taxon>Pseudomonadota</taxon>
        <taxon>Betaproteobacteria</taxon>
        <taxon>Burkholderiales</taxon>
        <taxon>Burkholderiaceae</taxon>
        <taxon>Ralstonia</taxon>
    </lineage>
</organism>
<dbReference type="RefSeq" id="WP_012435674.1">
    <property type="nucleotide sequence ID" value="NZ_CATWFT010000009.1"/>
</dbReference>
<evidence type="ECO:0000313" key="4">
    <source>
        <dbReference type="Proteomes" id="UP001199322"/>
    </source>
</evidence>
<proteinExistence type="predicted"/>
<comment type="caution">
    <text evidence="2">The sequence shown here is derived from an EMBL/GenBank/DDBJ whole genome shotgun (WGS) entry which is preliminary data.</text>
</comment>
<gene>
    <name evidence="2" type="ORF">DEE74_20510</name>
    <name evidence="1" type="ORF">R38712_03114</name>
</gene>